<evidence type="ECO:0000313" key="2">
    <source>
        <dbReference type="Proteomes" id="UP001282284"/>
    </source>
</evidence>
<dbReference type="Proteomes" id="UP001282284">
    <property type="component" value="Unassembled WGS sequence"/>
</dbReference>
<comment type="caution">
    <text evidence="1">The sequence shown here is derived from an EMBL/GenBank/DDBJ whole genome shotgun (WGS) entry which is preliminary data.</text>
</comment>
<evidence type="ECO:0000313" key="1">
    <source>
        <dbReference type="EMBL" id="MDW0113802.1"/>
    </source>
</evidence>
<gene>
    <name evidence="1" type="ORF">QT711_11445</name>
</gene>
<sequence>MTGKVKVTKEVAEAIEKLRNADLTDYGIVVKVSKSNRLDTQQMHKECAAIRKWTHQGHGINADKLLDALRTGYEIDDEYKVGDWVVYVPYITEIYVGKVEDLLSDGFIQTDIYAGCKEKQAFSPKNIRHATPDEIEAEKERRVWAGIGRAVGEFRVGDYGLLGNYIFRKAVEGNDLAQLKDDYSKGKLIGFFPAESFIEFGGGEE</sequence>
<reference evidence="1 2" key="1">
    <citation type="submission" date="2023-06" db="EMBL/GenBank/DDBJ databases">
        <title>Sporosarcina sp. nov., isolated from Korean traditional fermented seafood 'Jeotgal'.</title>
        <authorList>
            <person name="Yang A.I."/>
            <person name="Shin N.-R."/>
        </authorList>
    </citation>
    <scope>NUCLEOTIDE SEQUENCE [LARGE SCALE GENOMIC DNA]</scope>
    <source>
        <strain evidence="1 2">KCTC13119</strain>
    </source>
</reference>
<dbReference type="EMBL" id="JAUBDI010000010">
    <property type="protein sequence ID" value="MDW0113802.1"/>
    <property type="molecule type" value="Genomic_DNA"/>
</dbReference>
<keyword evidence="2" id="KW-1185">Reference proteome</keyword>
<dbReference type="RefSeq" id="WP_317944378.1">
    <property type="nucleotide sequence ID" value="NZ_JAUBDI010000010.1"/>
</dbReference>
<name>A0ABU4GA01_9BACL</name>
<protein>
    <submittedName>
        <fullName evidence="1">Uncharacterized protein</fullName>
    </submittedName>
</protein>
<accession>A0ABU4GA01</accession>
<proteinExistence type="predicted"/>
<organism evidence="1 2">
    <name type="scientific">Sporosarcina saromensis</name>
    <dbReference type="NCBI Taxonomy" id="359365"/>
    <lineage>
        <taxon>Bacteria</taxon>
        <taxon>Bacillati</taxon>
        <taxon>Bacillota</taxon>
        <taxon>Bacilli</taxon>
        <taxon>Bacillales</taxon>
        <taxon>Caryophanaceae</taxon>
        <taxon>Sporosarcina</taxon>
    </lineage>
</organism>